<feature type="transmembrane region" description="Helical" evidence="1">
    <location>
        <begin position="123"/>
        <end position="148"/>
    </location>
</feature>
<proteinExistence type="predicted"/>
<dbReference type="RefSeq" id="WP_312872824.1">
    <property type="nucleotide sequence ID" value="NZ_CBCSGW010000002.1"/>
</dbReference>
<organism evidence="3 4">
    <name type="scientific">Kibdelosporangium persicum</name>
    <dbReference type="NCBI Taxonomy" id="2698649"/>
    <lineage>
        <taxon>Bacteria</taxon>
        <taxon>Bacillati</taxon>
        <taxon>Actinomycetota</taxon>
        <taxon>Actinomycetes</taxon>
        <taxon>Pseudonocardiales</taxon>
        <taxon>Pseudonocardiaceae</taxon>
        <taxon>Kibdelosporangium</taxon>
    </lineage>
</organism>
<evidence type="ECO:0000313" key="4">
    <source>
        <dbReference type="Proteomes" id="UP000763557"/>
    </source>
</evidence>
<gene>
    <name evidence="3" type="ORF">GC106_47150</name>
</gene>
<dbReference type="Proteomes" id="UP000763557">
    <property type="component" value="Unassembled WGS sequence"/>
</dbReference>
<sequence>MLLWGLVAGWVPSLRRGVKQQVVWLIFLSVALIKTLAVGSVGAAVEDVLGTNGDVVVQHLLAIVAAVNLLRFITLIADRPTRSYHVLLGLGVAVALIVLFTLARDGVHSSAEELLAESETSPAVVAYWLVLEAYLGTALCMGCLLLWRVSRTVPMNLLRVGFWLMCAGTALNALFAVYKSAYIIANAAGVELPTGLVAAISDAMLPTAGLLIVSGVLLPASSFAWELLGLRLSMRALAPLWRTMRETFPDVILYVSEKLPSADGVLATARLRLYRTLIEIRDGMLELRGYVPPETIGEAREFLADRGVHGDQAAVLAEACWIEVALRRRHAGMRPCPGEWASIPGGADEREEANWLSKVSKARRTSRYPARFADSHWLSPPVSSRSPAPTP</sequence>
<evidence type="ECO:0000259" key="2">
    <source>
        <dbReference type="Pfam" id="PF20182"/>
    </source>
</evidence>
<feature type="transmembrane region" description="Helical" evidence="1">
    <location>
        <begin position="22"/>
        <end position="45"/>
    </location>
</feature>
<dbReference type="NCBIfam" id="NF042915">
    <property type="entry name" value="MAB_1171c_fam"/>
    <property type="match status" value="1"/>
</dbReference>
<keyword evidence="1" id="KW-1133">Transmembrane helix</keyword>
<dbReference type="InterPro" id="IPR046675">
    <property type="entry name" value="DUF6545"/>
</dbReference>
<feature type="domain" description="DUF6545" evidence="2">
    <location>
        <begin position="231"/>
        <end position="364"/>
    </location>
</feature>
<name>A0ABX2F932_9PSEU</name>
<dbReference type="InterPro" id="IPR050039">
    <property type="entry name" value="MAB_1171c-like"/>
</dbReference>
<keyword evidence="1" id="KW-0812">Transmembrane</keyword>
<keyword evidence="1" id="KW-0472">Membrane</keyword>
<feature type="transmembrane region" description="Helical" evidence="1">
    <location>
        <begin position="57"/>
        <end position="77"/>
    </location>
</feature>
<dbReference type="Pfam" id="PF20182">
    <property type="entry name" value="DUF6545"/>
    <property type="match status" value="1"/>
</dbReference>
<dbReference type="EMBL" id="JAAATY010000014">
    <property type="protein sequence ID" value="NRN67475.1"/>
    <property type="molecule type" value="Genomic_DNA"/>
</dbReference>
<feature type="transmembrane region" description="Helical" evidence="1">
    <location>
        <begin position="160"/>
        <end position="184"/>
    </location>
</feature>
<keyword evidence="4" id="KW-1185">Reference proteome</keyword>
<accession>A0ABX2F932</accession>
<protein>
    <recommendedName>
        <fullName evidence="2">DUF6545 domain-containing protein</fullName>
    </recommendedName>
</protein>
<evidence type="ECO:0000256" key="1">
    <source>
        <dbReference type="SAM" id="Phobius"/>
    </source>
</evidence>
<feature type="transmembrane region" description="Helical" evidence="1">
    <location>
        <begin position="84"/>
        <end position="103"/>
    </location>
</feature>
<comment type="caution">
    <text evidence="3">The sequence shown here is derived from an EMBL/GenBank/DDBJ whole genome shotgun (WGS) entry which is preliminary data.</text>
</comment>
<feature type="transmembrane region" description="Helical" evidence="1">
    <location>
        <begin position="204"/>
        <end position="225"/>
    </location>
</feature>
<reference evidence="3 4" key="1">
    <citation type="submission" date="2020-01" db="EMBL/GenBank/DDBJ databases">
        <title>Kibdelosporangium persica a novel Actinomycetes from a hot desert in Iran.</title>
        <authorList>
            <person name="Safaei N."/>
            <person name="Zaburannyi N."/>
            <person name="Mueller R."/>
            <person name="Wink J."/>
        </authorList>
    </citation>
    <scope>NUCLEOTIDE SEQUENCE [LARGE SCALE GENOMIC DNA]</scope>
    <source>
        <strain evidence="3 4">4NS15</strain>
    </source>
</reference>
<evidence type="ECO:0000313" key="3">
    <source>
        <dbReference type="EMBL" id="NRN67475.1"/>
    </source>
</evidence>